<gene>
    <name evidence="1" type="ORF">E7Z73_00870</name>
</gene>
<accession>A0A8T3VG17</accession>
<organism evidence="1 2">
    <name type="scientific">Methanobrevibacter millerae</name>
    <dbReference type="NCBI Taxonomy" id="230361"/>
    <lineage>
        <taxon>Archaea</taxon>
        <taxon>Methanobacteriati</taxon>
        <taxon>Methanobacteriota</taxon>
        <taxon>Methanomada group</taxon>
        <taxon>Methanobacteria</taxon>
        <taxon>Methanobacteriales</taxon>
        <taxon>Methanobacteriaceae</taxon>
        <taxon>Methanobrevibacter</taxon>
    </lineage>
</organism>
<dbReference type="EMBL" id="SUTE01000002">
    <property type="protein sequence ID" value="MBE6504283.1"/>
    <property type="molecule type" value="Genomic_DNA"/>
</dbReference>
<sequence length="178" mass="20236">MKKIIFCLLFLVIALAGVSCASASDLNESAVEIDQDINAIDDIDEAVNDTQRDTINDTNKVVENTANEIQDPIEYYTAQYLKLKENYSKIWYMPPDQAFNDLMIMIYHDYGGNPMLTVEILTEVFCLVEFKNPSSLVICAVHEGIDRYVWHWYFTHAGDNHDDHGSHSGNGDRRQPLG</sequence>
<comment type="caution">
    <text evidence="1">The sequence shown here is derived from an EMBL/GenBank/DDBJ whole genome shotgun (WGS) entry which is preliminary data.</text>
</comment>
<name>A0A8T3VG17_9EURY</name>
<dbReference type="AlphaFoldDB" id="A0A8T3VG17"/>
<protein>
    <submittedName>
        <fullName evidence="1">Uncharacterized protein</fullName>
    </submittedName>
</protein>
<evidence type="ECO:0000313" key="1">
    <source>
        <dbReference type="EMBL" id="MBE6504283.1"/>
    </source>
</evidence>
<reference evidence="1" key="1">
    <citation type="submission" date="2019-04" db="EMBL/GenBank/DDBJ databases">
        <title>Evolution of Biomass-Degrading Anaerobic Consortia Revealed by Metagenomics.</title>
        <authorList>
            <person name="Peng X."/>
        </authorList>
    </citation>
    <scope>NUCLEOTIDE SEQUENCE</scope>
    <source>
        <strain evidence="1">SIG12</strain>
    </source>
</reference>
<evidence type="ECO:0000313" key="2">
    <source>
        <dbReference type="Proteomes" id="UP000762703"/>
    </source>
</evidence>
<dbReference type="RefSeq" id="WP_303735922.1">
    <property type="nucleotide sequence ID" value="NZ_SUTE01000002.1"/>
</dbReference>
<proteinExistence type="predicted"/>
<dbReference type="PROSITE" id="PS51257">
    <property type="entry name" value="PROKAR_LIPOPROTEIN"/>
    <property type="match status" value="1"/>
</dbReference>
<dbReference type="Proteomes" id="UP000762703">
    <property type="component" value="Unassembled WGS sequence"/>
</dbReference>